<dbReference type="Proteomes" id="UP000095662">
    <property type="component" value="Unassembled WGS sequence"/>
</dbReference>
<dbReference type="Pfam" id="PF13349">
    <property type="entry name" value="DUF4097"/>
    <property type="match status" value="1"/>
</dbReference>
<dbReference type="STRING" id="39492.ERS852540_00957"/>
<name>A0A174ZBV7_9FIRM</name>
<proteinExistence type="predicted"/>
<evidence type="ECO:0000259" key="1">
    <source>
        <dbReference type="Pfam" id="PF13349"/>
    </source>
</evidence>
<dbReference type="PROSITE" id="PS51257">
    <property type="entry name" value="PROKAR_LIPOPROTEIN"/>
    <property type="match status" value="1"/>
</dbReference>
<sequence length="329" mass="34521">MKKIILIISAVLLALGILGCAVTALPTLLEGEKYMNNIIDKNSEKQEFTFIDTFSGLDISVLSANANISYNSGNEVKVSYVTVDKNKKIECNITDGTLNIKEKSGFSFFSLFTLASAPTKIEISFPESYRDNGTLENADVTVASGSLSGDMPHTEKSTKIQLYSGKINSSVAAENFDINVSSGSADISSRTHKHNNVNVSVLSGKTTLDGFISEKSKYSLTSGKIASLNAGGGELYTNVTSGSLTLGCAEKITGIDAKVASGKAHISAPKDTGARVAYSVASGSIKIGLDGRNEKLTGSGSISYGNAEANVNVNVASGSFILDTYTLSE</sequence>
<dbReference type="InterPro" id="IPR025164">
    <property type="entry name" value="Toastrack_DUF4097"/>
</dbReference>
<accession>A0A174ZBV7</accession>
<gene>
    <name evidence="2" type="ORF">ERS852540_00957</name>
</gene>
<dbReference type="EMBL" id="CZBY01000006">
    <property type="protein sequence ID" value="CUQ84695.1"/>
    <property type="molecule type" value="Genomic_DNA"/>
</dbReference>
<protein>
    <recommendedName>
        <fullName evidence="1">DUF4097 domain-containing protein</fullName>
    </recommendedName>
</protein>
<evidence type="ECO:0000313" key="2">
    <source>
        <dbReference type="EMBL" id="CUQ84695.1"/>
    </source>
</evidence>
<organism evidence="2 3">
    <name type="scientific">[Eubacterium] siraeum</name>
    <dbReference type="NCBI Taxonomy" id="39492"/>
    <lineage>
        <taxon>Bacteria</taxon>
        <taxon>Bacillati</taxon>
        <taxon>Bacillota</taxon>
        <taxon>Clostridia</taxon>
        <taxon>Eubacteriales</taxon>
        <taxon>Oscillospiraceae</taxon>
        <taxon>Oscillospiraceae incertae sedis</taxon>
    </lineage>
</organism>
<dbReference type="AlphaFoldDB" id="A0A174ZBV7"/>
<reference evidence="2 3" key="1">
    <citation type="submission" date="2015-09" db="EMBL/GenBank/DDBJ databases">
        <authorList>
            <consortium name="Pathogen Informatics"/>
        </authorList>
    </citation>
    <scope>NUCLEOTIDE SEQUENCE [LARGE SCALE GENOMIC DNA]</scope>
    <source>
        <strain evidence="2 3">2789STDY5834928</strain>
    </source>
</reference>
<evidence type="ECO:0000313" key="3">
    <source>
        <dbReference type="Proteomes" id="UP000095662"/>
    </source>
</evidence>
<feature type="domain" description="DUF4097" evidence="1">
    <location>
        <begin position="57"/>
        <end position="318"/>
    </location>
</feature>